<dbReference type="EMBL" id="JAEQNB010000001">
    <property type="protein sequence ID" value="MBL0385846.1"/>
    <property type="molecule type" value="Genomic_DNA"/>
</dbReference>
<organism evidence="1 2">
    <name type="scientific">Tumebacillus amylolyticus</name>
    <dbReference type="NCBI Taxonomy" id="2801339"/>
    <lineage>
        <taxon>Bacteria</taxon>
        <taxon>Bacillati</taxon>
        <taxon>Bacillota</taxon>
        <taxon>Bacilli</taxon>
        <taxon>Bacillales</taxon>
        <taxon>Alicyclobacillaceae</taxon>
        <taxon>Tumebacillus</taxon>
    </lineage>
</organism>
<name>A0ABS1J6F1_9BACL</name>
<dbReference type="Proteomes" id="UP000602284">
    <property type="component" value="Unassembled WGS sequence"/>
</dbReference>
<keyword evidence="2" id="KW-1185">Reference proteome</keyword>
<reference evidence="1 2" key="1">
    <citation type="submission" date="2021-01" db="EMBL/GenBank/DDBJ databases">
        <title>Tumebacillus sp. strain ITR2 16S ribosomal RNA gene Genome sequencing and assembly.</title>
        <authorList>
            <person name="Kang M."/>
        </authorList>
    </citation>
    <scope>NUCLEOTIDE SEQUENCE [LARGE SCALE GENOMIC DNA]</scope>
    <source>
        <strain evidence="1 2">ITR2</strain>
    </source>
</reference>
<evidence type="ECO:0000313" key="2">
    <source>
        <dbReference type="Proteomes" id="UP000602284"/>
    </source>
</evidence>
<evidence type="ECO:0000313" key="1">
    <source>
        <dbReference type="EMBL" id="MBL0385846.1"/>
    </source>
</evidence>
<comment type="caution">
    <text evidence="1">The sequence shown here is derived from an EMBL/GenBank/DDBJ whole genome shotgun (WGS) entry which is preliminary data.</text>
</comment>
<protein>
    <submittedName>
        <fullName evidence="1">Uncharacterized protein</fullName>
    </submittedName>
</protein>
<sequence length="234" mass="26979">MKKMLFAGACDKSDLLLYIGKVLALADQKVLIVDATREHLYQYSVPNIDREYHVTEFEGFDVANGFTSYESLQTYMDAEQEKLDAYDCLLIDTDRPDAVATWGEIEHYALVTTYEKRTVRANQDLIEGIFSARRDESEVLFQKVILREVDCQINEEYVESTISEYPIQWSDPSYPVFFDDVDFAVKIENQFNERLAMKRLSKPFKQGIQDLALLISGLPDSDIKKALKQAERSK</sequence>
<gene>
    <name evidence="1" type="ORF">JJB07_04210</name>
</gene>
<dbReference type="RefSeq" id="WP_201631383.1">
    <property type="nucleotide sequence ID" value="NZ_JAEQNB010000001.1"/>
</dbReference>
<proteinExistence type="predicted"/>
<accession>A0ABS1J6F1</accession>